<organism evidence="1 2">
    <name type="scientific">Clostridium botulinum</name>
    <dbReference type="NCBI Taxonomy" id="1491"/>
    <lineage>
        <taxon>Bacteria</taxon>
        <taxon>Bacillati</taxon>
        <taxon>Bacillota</taxon>
        <taxon>Clostridia</taxon>
        <taxon>Eubacteriales</taxon>
        <taxon>Clostridiaceae</taxon>
        <taxon>Clostridium</taxon>
    </lineage>
</organism>
<dbReference type="AlphaFoldDB" id="A0AA44BMV8"/>
<gene>
    <name evidence="1" type="ORF">FC964_01750</name>
</gene>
<dbReference type="EMBL" id="SWRJ01000001">
    <property type="protein sequence ID" value="NFI20122.1"/>
    <property type="molecule type" value="Genomic_DNA"/>
</dbReference>
<evidence type="ECO:0000313" key="2">
    <source>
        <dbReference type="Proteomes" id="UP000482543"/>
    </source>
</evidence>
<dbReference type="Proteomes" id="UP000482543">
    <property type="component" value="Unassembled WGS sequence"/>
</dbReference>
<sequence length="409" mass="48846">MKKQMYDVLEWDNFKEDEELRKLYNNLLQCFEGELEVNLYGLIHQYKTFRLFCFINKDCLKEALNQWLDTMDYIIDAYNKDVETFKKITIESIKNRDDALEFFWEYQENGKRYLDIRDDKYNFRSKAMTLLKSFQELIENVIKREAILLNKVNIIEGYADGNKNYSKLFNIIENVFATPTYDFSRYVSNNLSGISVNQFRNIVAHSNFKLENEKIYATYGKNKNLQFSLKEAEKFLYEIYRLRIFIKLTLNLTIDFMLAKHPELEQALRIIPETAIIDSNSFLNDIGINICSYEISNSVKIKDFNYSKEGEVYFILDIESRKLSEVDTIRYIFVTIYNLIPIFKMKNNFPDIHDILWVLKINYCEKEKELNLFIGYDEIKILQSNPIGYAKMMCNKMENDSKMKEFIND</sequence>
<name>A0AA44BMV8_CLOBO</name>
<reference evidence="1 2" key="1">
    <citation type="submission" date="2019-04" db="EMBL/GenBank/DDBJ databases">
        <title>Genome sequencing of Clostridium botulinum Groups I-IV and Clostridium butyricum.</title>
        <authorList>
            <person name="Brunt J."/>
            <person name="Van Vliet A.H.M."/>
            <person name="Stringer S.C."/>
            <person name="Carter A.T."/>
            <person name="Peck M.W."/>
        </authorList>
    </citation>
    <scope>NUCLEOTIDE SEQUENCE [LARGE SCALE GENOMIC DNA]</scope>
    <source>
        <strain evidence="1 2">IFR 15/034</strain>
    </source>
</reference>
<evidence type="ECO:0000313" key="1">
    <source>
        <dbReference type="EMBL" id="NFI20122.1"/>
    </source>
</evidence>
<proteinExistence type="predicted"/>
<accession>A0AA44BMV8</accession>
<protein>
    <submittedName>
        <fullName evidence="1">Uncharacterized protein</fullName>
    </submittedName>
</protein>
<comment type="caution">
    <text evidence="1">The sequence shown here is derived from an EMBL/GenBank/DDBJ whole genome shotgun (WGS) entry which is preliminary data.</text>
</comment>